<keyword evidence="1" id="KW-0675">Receptor</keyword>
<dbReference type="OrthoDB" id="9808993at2"/>
<dbReference type="PANTHER" id="PTHR21174">
    <property type="match status" value="1"/>
</dbReference>
<dbReference type="SUPFAM" id="SSF109604">
    <property type="entry name" value="HD-domain/PDEase-like"/>
    <property type="match status" value="1"/>
</dbReference>
<reference evidence="1 2" key="1">
    <citation type="submission" date="2018-12" db="EMBL/GenBank/DDBJ databases">
        <title>The whole draft genome of Aquabacterium sp. SJQ9.</title>
        <authorList>
            <person name="Sun L."/>
            <person name="Gao X."/>
            <person name="Chen W."/>
            <person name="Huang K."/>
        </authorList>
    </citation>
    <scope>NUCLEOTIDE SEQUENCE [LARGE SCALE GENOMIC DNA]</scope>
    <source>
        <strain evidence="1 2">SJQ9</strain>
    </source>
</reference>
<dbReference type="Proteomes" id="UP000269265">
    <property type="component" value="Unassembled WGS sequence"/>
</dbReference>
<gene>
    <name evidence="1" type="ORF">EIP75_09670</name>
</gene>
<protein>
    <submittedName>
        <fullName evidence="1">N-methyl-D-aspartate receptor NMDAR2C subunit</fullName>
    </submittedName>
</protein>
<organism evidence="1 2">
    <name type="scientific">Aquabacterium soli</name>
    <dbReference type="NCBI Taxonomy" id="2493092"/>
    <lineage>
        <taxon>Bacteria</taxon>
        <taxon>Pseudomonadati</taxon>
        <taxon>Pseudomonadota</taxon>
        <taxon>Betaproteobacteria</taxon>
        <taxon>Burkholderiales</taxon>
        <taxon>Aquabacterium</taxon>
    </lineage>
</organism>
<dbReference type="InterPro" id="IPR009218">
    <property type="entry name" value="HD_phosphohydro"/>
</dbReference>
<sequence length="208" mass="23087">MDTSPLRAAWQATWAGLGLTPRPALLGELLQRHAEPHRHYHSTQHLLECLGQMARIQALAAHPAEVLVALWFHDAIYDTQRHDNEALSAEWARQALREAGGDDALADRVAQLVMATQHRVEPATADEQVLVDVDLSILGAPPERFAQYEAQIQAEYAWVPAAVFSEKRREVLAGFLARPRLYATQAFSDLYDAAARANLRRALQVLGG</sequence>
<keyword evidence="2" id="KW-1185">Reference proteome</keyword>
<name>A0A3R8S3Q9_9BURK</name>
<dbReference type="AlphaFoldDB" id="A0A3R8S3Q9"/>
<comment type="caution">
    <text evidence="1">The sequence shown here is derived from an EMBL/GenBank/DDBJ whole genome shotgun (WGS) entry which is preliminary data.</text>
</comment>
<proteinExistence type="predicted"/>
<accession>A0A3R8S3Q9</accession>
<evidence type="ECO:0000313" key="1">
    <source>
        <dbReference type="EMBL" id="RRS04765.1"/>
    </source>
</evidence>
<evidence type="ECO:0000313" key="2">
    <source>
        <dbReference type="Proteomes" id="UP000269265"/>
    </source>
</evidence>
<dbReference type="PANTHER" id="PTHR21174:SF0">
    <property type="entry name" value="HD PHOSPHOHYDROLASE FAMILY PROTEIN-RELATED"/>
    <property type="match status" value="1"/>
</dbReference>
<dbReference type="PIRSF" id="PIRSF035170">
    <property type="entry name" value="HD_phosphohydro"/>
    <property type="match status" value="1"/>
</dbReference>
<dbReference type="EMBL" id="RSED01000006">
    <property type="protein sequence ID" value="RRS04765.1"/>
    <property type="molecule type" value="Genomic_DNA"/>
</dbReference>
<dbReference type="Gene3D" id="1.10.3210.10">
    <property type="entry name" value="Hypothetical protein af1432"/>
    <property type="match status" value="1"/>
</dbReference>